<keyword evidence="5 7" id="KW-1133">Transmembrane helix</keyword>
<dbReference type="InterPro" id="IPR050382">
    <property type="entry name" value="MFS_Na/Anion_cotransporter"/>
</dbReference>
<keyword evidence="2" id="KW-0813">Transport</keyword>
<dbReference type="PANTHER" id="PTHR11662">
    <property type="entry name" value="SOLUTE CARRIER FAMILY 17"/>
    <property type="match status" value="1"/>
</dbReference>
<evidence type="ECO:0000256" key="5">
    <source>
        <dbReference type="ARBA" id="ARBA00022989"/>
    </source>
</evidence>
<dbReference type="InterPro" id="IPR036259">
    <property type="entry name" value="MFS_trans_sf"/>
</dbReference>
<feature type="transmembrane region" description="Helical" evidence="7">
    <location>
        <begin position="161"/>
        <end position="179"/>
    </location>
</feature>
<dbReference type="EMBL" id="OZ035838">
    <property type="protein sequence ID" value="CAL1585104.1"/>
    <property type="molecule type" value="Genomic_DNA"/>
</dbReference>
<dbReference type="GO" id="GO:0016324">
    <property type="term" value="C:apical plasma membrane"/>
    <property type="evidence" value="ECO:0007669"/>
    <property type="project" value="TreeGrafter"/>
</dbReference>
<keyword evidence="4" id="KW-0769">Symport</keyword>
<evidence type="ECO:0000256" key="4">
    <source>
        <dbReference type="ARBA" id="ARBA00022847"/>
    </source>
</evidence>
<feature type="transmembrane region" description="Helical" evidence="7">
    <location>
        <begin position="34"/>
        <end position="55"/>
    </location>
</feature>
<evidence type="ECO:0000313" key="8">
    <source>
        <dbReference type="EMBL" id="CAL1585104.1"/>
    </source>
</evidence>
<sequence length="205" mass="22105">MCSNWSYYTLLTSTPIYMDHVLHFDLQANGLLSALPYLGGFVVSSLAGVAADLLIERRVFSVTVTRKLFTAVGLVLPSVFLVCVTYIGCSHVYTVAFLTLSTTTGGISAAGVYMNQMDIAPRFAGFLLGITNTFGTIPGVVAPIVTGYFTEDRSLDGWRTVFWLSAAIQVAGAAIFTVFGSGKLQDWAMTDEDRAARKRTSSILS</sequence>
<dbReference type="GO" id="GO:0015293">
    <property type="term" value="F:symporter activity"/>
    <property type="evidence" value="ECO:0007669"/>
    <property type="project" value="UniProtKB-KW"/>
</dbReference>
<organism evidence="8 9">
    <name type="scientific">Knipowitschia caucasica</name>
    <name type="common">Caucasian dwarf goby</name>
    <name type="synonym">Pomatoschistus caucasicus</name>
    <dbReference type="NCBI Taxonomy" id="637954"/>
    <lineage>
        <taxon>Eukaryota</taxon>
        <taxon>Metazoa</taxon>
        <taxon>Chordata</taxon>
        <taxon>Craniata</taxon>
        <taxon>Vertebrata</taxon>
        <taxon>Euteleostomi</taxon>
        <taxon>Actinopterygii</taxon>
        <taxon>Neopterygii</taxon>
        <taxon>Teleostei</taxon>
        <taxon>Neoteleostei</taxon>
        <taxon>Acanthomorphata</taxon>
        <taxon>Gobiaria</taxon>
        <taxon>Gobiiformes</taxon>
        <taxon>Gobioidei</taxon>
        <taxon>Gobiidae</taxon>
        <taxon>Gobiinae</taxon>
        <taxon>Knipowitschia</taxon>
    </lineage>
</organism>
<dbReference type="PANTHER" id="PTHR11662:SF284">
    <property type="entry name" value="SMALL INTESTINE URATE EXPORTER-RELATED"/>
    <property type="match status" value="1"/>
</dbReference>
<name>A0AAV2K5W5_KNICA</name>
<dbReference type="SUPFAM" id="SSF103473">
    <property type="entry name" value="MFS general substrate transporter"/>
    <property type="match status" value="1"/>
</dbReference>
<feature type="transmembrane region" description="Helical" evidence="7">
    <location>
        <begin position="67"/>
        <end position="87"/>
    </location>
</feature>
<evidence type="ECO:0000256" key="3">
    <source>
        <dbReference type="ARBA" id="ARBA00022692"/>
    </source>
</evidence>
<accession>A0AAV2K5W5</accession>
<comment type="subcellular location">
    <subcellularLocation>
        <location evidence="1">Membrane</location>
        <topology evidence="1">Multi-pass membrane protein</topology>
    </subcellularLocation>
</comment>
<dbReference type="Proteomes" id="UP001497482">
    <property type="component" value="Chromosome 16"/>
</dbReference>
<reference evidence="8 9" key="1">
    <citation type="submission" date="2024-04" db="EMBL/GenBank/DDBJ databases">
        <authorList>
            <person name="Waldvogel A.-M."/>
            <person name="Schoenle A."/>
        </authorList>
    </citation>
    <scope>NUCLEOTIDE SEQUENCE [LARGE SCALE GENOMIC DNA]</scope>
</reference>
<feature type="transmembrane region" description="Helical" evidence="7">
    <location>
        <begin position="126"/>
        <end position="149"/>
    </location>
</feature>
<evidence type="ECO:0000313" key="9">
    <source>
        <dbReference type="Proteomes" id="UP001497482"/>
    </source>
</evidence>
<gene>
    <name evidence="8" type="ORF">KC01_LOCUS15351</name>
</gene>
<evidence type="ECO:0000256" key="2">
    <source>
        <dbReference type="ARBA" id="ARBA00022448"/>
    </source>
</evidence>
<proteinExistence type="predicted"/>
<protein>
    <recommendedName>
        <fullName evidence="10">Major facilitator superfamily (MFS) profile domain-containing protein</fullName>
    </recommendedName>
</protein>
<keyword evidence="9" id="KW-1185">Reference proteome</keyword>
<dbReference type="Gene3D" id="1.20.1250.20">
    <property type="entry name" value="MFS general substrate transporter like domains"/>
    <property type="match status" value="1"/>
</dbReference>
<dbReference type="InterPro" id="IPR011701">
    <property type="entry name" value="MFS"/>
</dbReference>
<dbReference type="GO" id="GO:0006820">
    <property type="term" value="P:monoatomic anion transport"/>
    <property type="evidence" value="ECO:0007669"/>
    <property type="project" value="TreeGrafter"/>
</dbReference>
<feature type="transmembrane region" description="Helical" evidence="7">
    <location>
        <begin position="93"/>
        <end position="114"/>
    </location>
</feature>
<keyword evidence="3 7" id="KW-0812">Transmembrane</keyword>
<dbReference type="Pfam" id="PF07690">
    <property type="entry name" value="MFS_1"/>
    <property type="match status" value="1"/>
</dbReference>
<keyword evidence="6 7" id="KW-0472">Membrane</keyword>
<evidence type="ECO:0000256" key="6">
    <source>
        <dbReference type="ARBA" id="ARBA00023136"/>
    </source>
</evidence>
<dbReference type="AlphaFoldDB" id="A0AAV2K5W5"/>
<evidence type="ECO:0000256" key="7">
    <source>
        <dbReference type="SAM" id="Phobius"/>
    </source>
</evidence>
<dbReference type="FunFam" id="1.20.1250.20:FF:000003">
    <property type="entry name" value="Solute carrier family 17 member 3"/>
    <property type="match status" value="1"/>
</dbReference>
<evidence type="ECO:0008006" key="10">
    <source>
        <dbReference type="Google" id="ProtNLM"/>
    </source>
</evidence>
<evidence type="ECO:0000256" key="1">
    <source>
        <dbReference type="ARBA" id="ARBA00004141"/>
    </source>
</evidence>